<keyword evidence="4" id="KW-1185">Reference proteome</keyword>
<sequence length="95" mass="10830">MTQYFTVLVLFVSNLCFLRGIEADERVIDKEELYYRQNVEFANALGYEPYSVIESAIGKQRNKKTKHQGYMAQKPNDQAPIATDVPVDVGQQGNQ</sequence>
<protein>
    <recommendedName>
        <fullName evidence="5">Secreted protein</fullName>
    </recommendedName>
</protein>
<dbReference type="Proteomes" id="UP000828390">
    <property type="component" value="Unassembled WGS sequence"/>
</dbReference>
<organism evidence="3 4">
    <name type="scientific">Dreissena polymorpha</name>
    <name type="common">Zebra mussel</name>
    <name type="synonym">Mytilus polymorpha</name>
    <dbReference type="NCBI Taxonomy" id="45954"/>
    <lineage>
        <taxon>Eukaryota</taxon>
        <taxon>Metazoa</taxon>
        <taxon>Spiralia</taxon>
        <taxon>Lophotrochozoa</taxon>
        <taxon>Mollusca</taxon>
        <taxon>Bivalvia</taxon>
        <taxon>Autobranchia</taxon>
        <taxon>Heteroconchia</taxon>
        <taxon>Euheterodonta</taxon>
        <taxon>Imparidentia</taxon>
        <taxon>Neoheterodontei</taxon>
        <taxon>Myida</taxon>
        <taxon>Dreissenoidea</taxon>
        <taxon>Dreissenidae</taxon>
        <taxon>Dreissena</taxon>
    </lineage>
</organism>
<name>A0A9D4BNW1_DREPO</name>
<proteinExistence type="predicted"/>
<gene>
    <name evidence="3" type="ORF">DPMN_076678</name>
</gene>
<keyword evidence="2" id="KW-0732">Signal</keyword>
<accession>A0A9D4BNW1</accession>
<dbReference type="AlphaFoldDB" id="A0A9D4BNW1"/>
<reference evidence="3" key="1">
    <citation type="journal article" date="2019" name="bioRxiv">
        <title>The Genome of the Zebra Mussel, Dreissena polymorpha: A Resource for Invasive Species Research.</title>
        <authorList>
            <person name="McCartney M.A."/>
            <person name="Auch B."/>
            <person name="Kono T."/>
            <person name="Mallez S."/>
            <person name="Zhang Y."/>
            <person name="Obille A."/>
            <person name="Becker A."/>
            <person name="Abrahante J.E."/>
            <person name="Garbe J."/>
            <person name="Badalamenti J.P."/>
            <person name="Herman A."/>
            <person name="Mangelson H."/>
            <person name="Liachko I."/>
            <person name="Sullivan S."/>
            <person name="Sone E.D."/>
            <person name="Koren S."/>
            <person name="Silverstein K.A.T."/>
            <person name="Beckman K.B."/>
            <person name="Gohl D.M."/>
        </authorList>
    </citation>
    <scope>NUCLEOTIDE SEQUENCE</scope>
    <source>
        <strain evidence="3">Duluth1</strain>
        <tissue evidence="3">Whole animal</tissue>
    </source>
</reference>
<feature type="chain" id="PRO_5038350947" description="Secreted protein" evidence="2">
    <location>
        <begin position="24"/>
        <end position="95"/>
    </location>
</feature>
<evidence type="ECO:0000256" key="1">
    <source>
        <dbReference type="SAM" id="MobiDB-lite"/>
    </source>
</evidence>
<evidence type="ECO:0000256" key="2">
    <source>
        <dbReference type="SAM" id="SignalP"/>
    </source>
</evidence>
<comment type="caution">
    <text evidence="3">The sequence shown here is derived from an EMBL/GenBank/DDBJ whole genome shotgun (WGS) entry which is preliminary data.</text>
</comment>
<evidence type="ECO:0000313" key="3">
    <source>
        <dbReference type="EMBL" id="KAH3701686.1"/>
    </source>
</evidence>
<feature type="region of interest" description="Disordered" evidence="1">
    <location>
        <begin position="64"/>
        <end position="95"/>
    </location>
</feature>
<evidence type="ECO:0000313" key="4">
    <source>
        <dbReference type="Proteomes" id="UP000828390"/>
    </source>
</evidence>
<reference evidence="3" key="2">
    <citation type="submission" date="2020-11" db="EMBL/GenBank/DDBJ databases">
        <authorList>
            <person name="McCartney M.A."/>
            <person name="Auch B."/>
            <person name="Kono T."/>
            <person name="Mallez S."/>
            <person name="Becker A."/>
            <person name="Gohl D.M."/>
            <person name="Silverstein K.A.T."/>
            <person name="Koren S."/>
            <person name="Bechman K.B."/>
            <person name="Herman A."/>
            <person name="Abrahante J.E."/>
            <person name="Garbe J."/>
        </authorList>
    </citation>
    <scope>NUCLEOTIDE SEQUENCE</scope>
    <source>
        <strain evidence="3">Duluth1</strain>
        <tissue evidence="3">Whole animal</tissue>
    </source>
</reference>
<evidence type="ECO:0008006" key="5">
    <source>
        <dbReference type="Google" id="ProtNLM"/>
    </source>
</evidence>
<feature type="signal peptide" evidence="2">
    <location>
        <begin position="1"/>
        <end position="23"/>
    </location>
</feature>
<dbReference type="EMBL" id="JAIWYP010000015">
    <property type="protein sequence ID" value="KAH3701686.1"/>
    <property type="molecule type" value="Genomic_DNA"/>
</dbReference>